<dbReference type="PANTHER" id="PTHR30572:SF4">
    <property type="entry name" value="ABC TRANSPORTER PERMEASE YTRF"/>
    <property type="match status" value="1"/>
</dbReference>
<dbReference type="EMBL" id="PHNE01000001">
    <property type="protein sequence ID" value="PPE06116.1"/>
    <property type="molecule type" value="Genomic_DNA"/>
</dbReference>
<dbReference type="GO" id="GO:0022857">
    <property type="term" value="F:transmembrane transporter activity"/>
    <property type="evidence" value="ECO:0007669"/>
    <property type="project" value="TreeGrafter"/>
</dbReference>
<evidence type="ECO:0000256" key="4">
    <source>
        <dbReference type="ARBA" id="ARBA00022989"/>
    </source>
</evidence>
<evidence type="ECO:0000313" key="9">
    <source>
        <dbReference type="EMBL" id="PPE06116.1"/>
    </source>
</evidence>
<feature type="transmembrane region" description="Helical" evidence="7">
    <location>
        <begin position="536"/>
        <end position="558"/>
    </location>
</feature>
<name>A0A2S5RFK2_9MOLU</name>
<organism evidence="9 10">
    <name type="scientific">Williamsoniiplasma lucivorax</name>
    <dbReference type="NCBI Taxonomy" id="209274"/>
    <lineage>
        <taxon>Bacteria</taxon>
        <taxon>Bacillati</taxon>
        <taxon>Mycoplasmatota</taxon>
        <taxon>Mollicutes</taxon>
        <taxon>Entomoplasmatales</taxon>
        <taxon>Williamsoniiplasma</taxon>
    </lineage>
</organism>
<protein>
    <submittedName>
        <fullName evidence="9">ABC transporter permease</fullName>
    </submittedName>
</protein>
<feature type="domain" description="ABC3 transporter permease C-terminal" evidence="8">
    <location>
        <begin position="1291"/>
        <end position="1409"/>
    </location>
</feature>
<dbReference type="InterPro" id="IPR003838">
    <property type="entry name" value="ABC3_permease_C"/>
</dbReference>
<dbReference type="PANTHER" id="PTHR30572">
    <property type="entry name" value="MEMBRANE COMPONENT OF TRANSPORTER-RELATED"/>
    <property type="match status" value="1"/>
</dbReference>
<keyword evidence="2" id="KW-1003">Cell membrane</keyword>
<feature type="transmembrane region" description="Helical" evidence="7">
    <location>
        <begin position="1372"/>
        <end position="1396"/>
    </location>
</feature>
<dbReference type="STRING" id="1399797.GCA_000518285_00826"/>
<evidence type="ECO:0000259" key="8">
    <source>
        <dbReference type="Pfam" id="PF02687"/>
    </source>
</evidence>
<feature type="domain" description="ABC3 transporter permease C-terminal" evidence="8">
    <location>
        <begin position="375"/>
        <end position="494"/>
    </location>
</feature>
<feature type="transmembrane region" description="Helical" evidence="7">
    <location>
        <begin position="366"/>
        <end position="391"/>
    </location>
</feature>
<reference evidence="9 10" key="1">
    <citation type="submission" date="2017-11" db="EMBL/GenBank/DDBJ databases">
        <title>Genome sequence of Entomoplasma lucivorax PIPN-2 (ATCC 49196).</title>
        <authorList>
            <person name="Lo W.-S."/>
            <person name="Gasparich G.E."/>
            <person name="Kuo C.-H."/>
        </authorList>
    </citation>
    <scope>NUCLEOTIDE SEQUENCE [LARGE SCALE GENOMIC DNA]</scope>
    <source>
        <strain evidence="9 10">PIPN-2</strain>
    </source>
</reference>
<evidence type="ECO:0000256" key="6">
    <source>
        <dbReference type="ARBA" id="ARBA00038076"/>
    </source>
</evidence>
<evidence type="ECO:0000256" key="7">
    <source>
        <dbReference type="SAM" id="Phobius"/>
    </source>
</evidence>
<evidence type="ECO:0000256" key="5">
    <source>
        <dbReference type="ARBA" id="ARBA00023136"/>
    </source>
</evidence>
<keyword evidence="3 7" id="KW-0812">Transmembrane</keyword>
<gene>
    <name evidence="9" type="ORF">ELUCI_v1c04070</name>
</gene>
<feature type="transmembrane region" description="Helical" evidence="7">
    <location>
        <begin position="1344"/>
        <end position="1366"/>
    </location>
</feature>
<evidence type="ECO:0000256" key="1">
    <source>
        <dbReference type="ARBA" id="ARBA00004651"/>
    </source>
</evidence>
<comment type="subcellular location">
    <subcellularLocation>
        <location evidence="1">Cell membrane</location>
        <topology evidence="1">Multi-pass membrane protein</topology>
    </subcellularLocation>
</comment>
<comment type="similarity">
    <text evidence="6">Belongs to the ABC-4 integral membrane protein family.</text>
</comment>
<accession>A0A2S5RFK2</accession>
<comment type="caution">
    <text evidence="9">The sequence shown here is derived from an EMBL/GenBank/DDBJ whole genome shotgun (WGS) entry which is preliminary data.</text>
</comment>
<evidence type="ECO:0000256" key="2">
    <source>
        <dbReference type="ARBA" id="ARBA00022475"/>
    </source>
</evidence>
<dbReference type="Pfam" id="PF02687">
    <property type="entry name" value="FtsX"/>
    <property type="match status" value="2"/>
</dbReference>
<dbReference type="RefSeq" id="WP_028126616.1">
    <property type="nucleotide sequence ID" value="NZ_PHNE01000001.1"/>
</dbReference>
<keyword evidence="10" id="KW-1185">Reference proteome</keyword>
<dbReference type="InterPro" id="IPR050250">
    <property type="entry name" value="Macrolide_Exporter_MacB"/>
</dbReference>
<feature type="transmembrane region" description="Helical" evidence="7">
    <location>
        <begin position="1284"/>
        <end position="1312"/>
    </location>
</feature>
<feature type="transmembrane region" description="Helical" evidence="7">
    <location>
        <begin position="416"/>
        <end position="439"/>
    </location>
</feature>
<keyword evidence="5 7" id="KW-0472">Membrane</keyword>
<proteinExistence type="inferred from homology"/>
<evidence type="ECO:0000256" key="3">
    <source>
        <dbReference type="ARBA" id="ARBA00022692"/>
    </source>
</evidence>
<dbReference type="Proteomes" id="UP000237865">
    <property type="component" value="Unassembled WGS sequence"/>
</dbReference>
<keyword evidence="4 7" id="KW-1133">Transmembrane helix</keyword>
<dbReference type="GO" id="GO:0005886">
    <property type="term" value="C:plasma membrane"/>
    <property type="evidence" value="ECO:0007669"/>
    <property type="project" value="UniProtKB-SubCell"/>
</dbReference>
<evidence type="ECO:0000313" key="10">
    <source>
        <dbReference type="Proteomes" id="UP000237865"/>
    </source>
</evidence>
<sequence length="1419" mass="159638">MGKSLRLTFKNSFKNAFASKSQLFGLITLIALLSLILSMISAISTRVLNQYETLKQSSNQHNVVMQLNPFEKVKTSPKTQLASEVGKPPTNIVDAQQYWLEEYNKTLDNGSQFNWSRTEAREFTQVFYKDGLITLKAIAKTTNNDNGSNEVDRLVISQGNKLSYNGLNQAVLDPGFAEANGIEIGSIIRLQKDNLGNRFLVTDNNNAGMTPEQKEDIAKIREEGLFKTDGLFLNSAYKNYNWLQVVGYGSSADFIMPILNANLPMPNRENQALVYVNPINFGLHKNTVTNKWEFKPNDAKLVVTSNNEWEAFYSIKAPANFGINAANTWFNINALGEEHNMRKLFYSINDKSYPFIKRTSTVETTILIYSLVATIVLILILVVSLYTMGLITKKQIEKARAQIGIMKALGYRKRDIILNFTILPFMTSVFGGILGYFIAQGIQVTIIAEIRNYFSMPLADWSFDAIGLGISILAMWMALTAIAFLIAYLILRKSALNLIQANKQPNVKKYIKFLKAVNHKKSISARMGNALFIDSIGKMFAVGGVVLLSTVLLTGGFASADILNRNRTKAFEGMNYNQLVEFQQPTYNNPFSFMKTFNKNAEVDFGKFENMKMEWTKNGSDKYTTVLKTGLDVTGDKEGGSYDVDKIIDKIKNNNLNSDYYSIALKTFKDGKVLPYPNADFITRANMRMLAANDIALSTNYFKYIASLATRPDKMDLFEGIIFSQLLAEWPSYINFKKHVDENQNNPKEFLKAMLNFYNFYSNSIGLTISNQYSTAVLPRNENDIPTDETRIKFFNSQTLETKHGWNNFKTQHVYGWDNITAKNLEKDMFVSDGKRTSDIGKNRIYFDQEKPTDDLLTLNVDKLDDGDPRINQYIAALELWFIIYFSNRSDTTILQATYSRAPYFVQQTLKEKYEKQEAFTTAFNLVSFDPQSEYLGTMFQAIAHNGLKFKVYGIKGDNPFMKLRSINGDNLNNKLSNPSPLHNPYGIVINQSLAKKLNLKEGSIIDQSSVLRETLRLQNNTELTMQNWRDGTDIKRRDADVAAGPIPKPGTGEIIPPEQGFVQTSLLDIAWNATAKVNGVKNPYELASIKPTPPLGIPTWNENSILNHYIQGGLTNNLEKFDLTPLKVVGIHDGYGQPTAWINNDDANSVMQYNDARDFLFDKYFKIQWGNDIATIIGNKIADLNMAPTTVEGFITENKKIGIDVTPIVEVFDNSHPIFNYKYSNDPGIADLDKLVSTNTMFGDYSPTAMNGDDKRDGIGRGSIAYVLPISTAKALLNQLSNVIFGIMLLLIMVIIAMTIIIITLTTSVIIRDNARFIATLKVLGYSNAYICKSILGMYMAMIASMLVVGFMTGFAIFYAIVQFISTTTTFVLPFAFVIWLPFAVVFIILVLYAITIGFGFRNITKLNATHLLQNQDL</sequence>
<feature type="transmembrane region" description="Helical" evidence="7">
    <location>
        <begin position="465"/>
        <end position="491"/>
    </location>
</feature>